<dbReference type="Gene3D" id="1.10.510.10">
    <property type="entry name" value="Transferase(Phosphotransferase) domain 1"/>
    <property type="match status" value="1"/>
</dbReference>
<dbReference type="SUPFAM" id="SSF56112">
    <property type="entry name" value="Protein kinase-like (PK-like)"/>
    <property type="match status" value="1"/>
</dbReference>
<evidence type="ECO:0000256" key="4">
    <source>
        <dbReference type="ARBA" id="ARBA00022777"/>
    </source>
</evidence>
<dbReference type="AlphaFoldDB" id="A0A1D6K8A1"/>
<dbReference type="InterPro" id="IPR000719">
    <property type="entry name" value="Prot_kinase_dom"/>
</dbReference>
<dbReference type="GO" id="GO:0005524">
    <property type="term" value="F:ATP binding"/>
    <property type="evidence" value="ECO:0007669"/>
    <property type="project" value="UniProtKB-KW"/>
</dbReference>
<dbReference type="PANTHER" id="PTHR43895:SF145">
    <property type="entry name" value="CBL-INTERACTING SERINE_THREONINE-PROTEIN KINASE 9"/>
    <property type="match status" value="1"/>
</dbReference>
<keyword evidence="1" id="KW-0723">Serine/threonine-protein kinase</keyword>
<dbReference type="Gene3D" id="3.40.1160.10">
    <property type="entry name" value="Acetylglutamate kinase-like"/>
    <property type="match status" value="1"/>
</dbReference>
<dbReference type="InterPro" id="IPR011009">
    <property type="entry name" value="Kinase-like_dom_sf"/>
</dbReference>
<keyword evidence="4" id="KW-0418">Kinase</keyword>
<keyword evidence="3" id="KW-0547">Nucleotide-binding</keyword>
<dbReference type="SMR" id="A0A1D6K8A1"/>
<evidence type="ECO:0000256" key="5">
    <source>
        <dbReference type="ARBA" id="ARBA00022840"/>
    </source>
</evidence>
<dbReference type="STRING" id="4577.A0A1D6K8A1"/>
<protein>
    <recommendedName>
        <fullName evidence="6">Protein kinase domain-containing protein</fullName>
    </recommendedName>
</protein>
<dbReference type="InterPro" id="IPR036393">
    <property type="entry name" value="AceGlu_kinase-like_sf"/>
</dbReference>
<dbReference type="PROSITE" id="PS50011">
    <property type="entry name" value="PROTEIN_KINASE_DOM"/>
    <property type="match status" value="1"/>
</dbReference>
<accession>A0A1D6K8A1</accession>
<proteinExistence type="predicted"/>
<dbReference type="GO" id="GO:0004674">
    <property type="term" value="F:protein serine/threonine kinase activity"/>
    <property type="evidence" value="ECO:0007669"/>
    <property type="project" value="UniProtKB-KW"/>
</dbReference>
<evidence type="ECO:0000259" key="6">
    <source>
        <dbReference type="PROSITE" id="PS50011"/>
    </source>
</evidence>
<dbReference type="EMBL" id="CM007647">
    <property type="protein sequence ID" value="ONL99766.1"/>
    <property type="molecule type" value="Genomic_DNA"/>
</dbReference>
<dbReference type="InParanoid" id="A0A1D6K8A1"/>
<name>A0A1D6K8A1_MAIZE</name>
<feature type="domain" description="Protein kinase" evidence="6">
    <location>
        <begin position="1"/>
        <end position="81"/>
    </location>
</feature>
<keyword evidence="5" id="KW-0067">ATP-binding</keyword>
<dbReference type="ExpressionAtlas" id="A0A1D6K8A1">
    <property type="expression patterns" value="baseline and differential"/>
</dbReference>
<reference evidence="7" key="1">
    <citation type="submission" date="2015-12" db="EMBL/GenBank/DDBJ databases">
        <title>Update maize B73 reference genome by single molecule sequencing technologies.</title>
        <authorList>
            <consortium name="Maize Genome Sequencing Project"/>
            <person name="Ware D."/>
        </authorList>
    </citation>
    <scope>NUCLEOTIDE SEQUENCE [LARGE SCALE GENOMIC DNA]</scope>
    <source>
        <tissue evidence="7">Seedling</tissue>
    </source>
</reference>
<evidence type="ECO:0000313" key="7">
    <source>
        <dbReference type="EMBL" id="ONL99766.1"/>
    </source>
</evidence>
<evidence type="ECO:0000256" key="2">
    <source>
        <dbReference type="ARBA" id="ARBA00022679"/>
    </source>
</evidence>
<organism evidence="7">
    <name type="scientific">Zea mays</name>
    <name type="common">Maize</name>
    <dbReference type="NCBI Taxonomy" id="4577"/>
    <lineage>
        <taxon>Eukaryota</taxon>
        <taxon>Viridiplantae</taxon>
        <taxon>Streptophyta</taxon>
        <taxon>Embryophyta</taxon>
        <taxon>Tracheophyta</taxon>
        <taxon>Spermatophyta</taxon>
        <taxon>Magnoliopsida</taxon>
        <taxon>Liliopsida</taxon>
        <taxon>Poales</taxon>
        <taxon>Poaceae</taxon>
        <taxon>PACMAD clade</taxon>
        <taxon>Panicoideae</taxon>
        <taxon>Andropogonodae</taxon>
        <taxon>Andropogoneae</taxon>
        <taxon>Tripsacinae</taxon>
        <taxon>Zea</taxon>
    </lineage>
</organism>
<gene>
    <name evidence="7" type="ORF">ZEAMMB73_Zm00001d029881</name>
</gene>
<keyword evidence="2" id="KW-0808">Transferase</keyword>
<sequence length="98" mass="10822">MAADVWSYGIILFVLMAGYLPFDDANLMRLYKLICHATFSYPPWFSSGARKFIKRILDPNPDTGWKSGAVTTLGQGGSDLIATTIGKALGPREIYVYV</sequence>
<evidence type="ECO:0000256" key="1">
    <source>
        <dbReference type="ARBA" id="ARBA00022527"/>
    </source>
</evidence>
<dbReference type="PANTHER" id="PTHR43895">
    <property type="entry name" value="CALCIUM/CALMODULIN-DEPENDENT PROTEIN KINASE KINASE-RELATED"/>
    <property type="match status" value="1"/>
</dbReference>
<evidence type="ECO:0000256" key="3">
    <source>
        <dbReference type="ARBA" id="ARBA00022741"/>
    </source>
</evidence>